<keyword evidence="2" id="KW-1185">Reference proteome</keyword>
<name>A0A517MQF6_9BACT</name>
<dbReference type="AlphaFoldDB" id="A0A517MQF6"/>
<organism evidence="1 2">
    <name type="scientific">Adhaeretor mobilis</name>
    <dbReference type="NCBI Taxonomy" id="1930276"/>
    <lineage>
        <taxon>Bacteria</taxon>
        <taxon>Pseudomonadati</taxon>
        <taxon>Planctomycetota</taxon>
        <taxon>Planctomycetia</taxon>
        <taxon>Pirellulales</taxon>
        <taxon>Lacipirellulaceae</taxon>
        <taxon>Adhaeretor</taxon>
    </lineage>
</organism>
<evidence type="ECO:0008006" key="3">
    <source>
        <dbReference type="Google" id="ProtNLM"/>
    </source>
</evidence>
<gene>
    <name evidence="1" type="ORF">HG15A2_03800</name>
</gene>
<dbReference type="RefSeq" id="WP_145057247.1">
    <property type="nucleotide sequence ID" value="NZ_CP036263.1"/>
</dbReference>
<evidence type="ECO:0000313" key="2">
    <source>
        <dbReference type="Proteomes" id="UP000319852"/>
    </source>
</evidence>
<proteinExistence type="predicted"/>
<dbReference type="EMBL" id="CP036263">
    <property type="protein sequence ID" value="QDS97120.1"/>
    <property type="molecule type" value="Genomic_DNA"/>
</dbReference>
<reference evidence="1 2" key="1">
    <citation type="submission" date="2019-02" db="EMBL/GenBank/DDBJ databases">
        <title>Deep-cultivation of Planctomycetes and their phenomic and genomic characterization uncovers novel biology.</title>
        <authorList>
            <person name="Wiegand S."/>
            <person name="Jogler M."/>
            <person name="Boedeker C."/>
            <person name="Pinto D."/>
            <person name="Vollmers J."/>
            <person name="Rivas-Marin E."/>
            <person name="Kohn T."/>
            <person name="Peeters S.H."/>
            <person name="Heuer A."/>
            <person name="Rast P."/>
            <person name="Oberbeckmann S."/>
            <person name="Bunk B."/>
            <person name="Jeske O."/>
            <person name="Meyerdierks A."/>
            <person name="Storesund J.E."/>
            <person name="Kallscheuer N."/>
            <person name="Luecker S."/>
            <person name="Lage O.M."/>
            <person name="Pohl T."/>
            <person name="Merkel B.J."/>
            <person name="Hornburger P."/>
            <person name="Mueller R.-W."/>
            <person name="Bruemmer F."/>
            <person name="Labrenz M."/>
            <person name="Spormann A.M."/>
            <person name="Op den Camp H."/>
            <person name="Overmann J."/>
            <person name="Amann R."/>
            <person name="Jetten M.S.M."/>
            <person name="Mascher T."/>
            <person name="Medema M.H."/>
            <person name="Devos D.P."/>
            <person name="Kaster A.-K."/>
            <person name="Ovreas L."/>
            <person name="Rohde M."/>
            <person name="Galperin M.Y."/>
            <person name="Jogler C."/>
        </authorList>
    </citation>
    <scope>NUCLEOTIDE SEQUENCE [LARGE SCALE GENOMIC DNA]</scope>
    <source>
        <strain evidence="1 2">HG15A2</strain>
    </source>
</reference>
<dbReference type="OrthoDB" id="284185at2"/>
<evidence type="ECO:0000313" key="1">
    <source>
        <dbReference type="EMBL" id="QDS97120.1"/>
    </source>
</evidence>
<sequence length="77" mass="8551">MALSRKQLDTLLGMLSLTRPDEIACDECTEKLSQFAENSLAGKTVPEGLEAVEHHLAICTECCEEFEALMHVLRDSQ</sequence>
<protein>
    <recommendedName>
        <fullName evidence="3">Zinc-finger domain-containing protein</fullName>
    </recommendedName>
</protein>
<dbReference type="Proteomes" id="UP000319852">
    <property type="component" value="Chromosome"/>
</dbReference>
<accession>A0A517MQF6</accession>
<dbReference type="KEGG" id="amob:HG15A2_03800"/>